<keyword evidence="2" id="KW-1185">Reference proteome</keyword>
<organism evidence="1 2">
    <name type="scientific">Anaerococcus martiniensis</name>
    <dbReference type="NCBI Taxonomy" id="3115615"/>
    <lineage>
        <taxon>Bacteria</taxon>
        <taxon>Bacillati</taxon>
        <taxon>Bacillota</taxon>
        <taxon>Tissierellia</taxon>
        <taxon>Tissierellales</taxon>
        <taxon>Peptoniphilaceae</taxon>
        <taxon>Anaerococcus</taxon>
    </lineage>
</organism>
<dbReference type="RefSeq" id="WP_410031046.1">
    <property type="nucleotide sequence ID" value="NZ_JBGMEI010000004.1"/>
</dbReference>
<dbReference type="EMBL" id="JBGMEI010000004">
    <property type="protein sequence ID" value="MFO3665335.1"/>
    <property type="molecule type" value="Genomic_DNA"/>
</dbReference>
<evidence type="ECO:0000313" key="2">
    <source>
        <dbReference type="Proteomes" id="UP001637996"/>
    </source>
</evidence>
<protein>
    <recommendedName>
        <fullName evidence="3">AMMECR1 domain-containing protein</fullName>
    </recommendedName>
</protein>
<comment type="caution">
    <text evidence="1">The sequence shown here is derived from an EMBL/GenBank/DDBJ whole genome shotgun (WGS) entry which is preliminary data.</text>
</comment>
<dbReference type="Proteomes" id="UP001637996">
    <property type="component" value="Unassembled WGS sequence"/>
</dbReference>
<reference evidence="1 2" key="1">
    <citation type="journal article" date="2025" name="Anaerobe">
        <title>Description of Anaerococcus kampingiae sp. nov., Anaerococcus groningensis sp. nov., Anaerococcus martiniensis sp. nov., and Anaerococcus cruorum sp. nov., isolated from human clinical specimens.</title>
        <authorList>
            <person name="Boiten K.E."/>
            <person name="Meijer J."/>
            <person name="van Wezel E.M."/>
            <person name="Veloo A.C.M."/>
        </authorList>
    </citation>
    <scope>NUCLEOTIDE SEQUENCE [LARGE SCALE GENOMIC DNA]</scope>
    <source>
        <strain evidence="1 2">ENR0831</strain>
    </source>
</reference>
<name>A0ABW9M823_9FIRM</name>
<gene>
    <name evidence="1" type="ORF">ACCQ41_03660</name>
</gene>
<evidence type="ECO:0008006" key="3">
    <source>
        <dbReference type="Google" id="ProtNLM"/>
    </source>
</evidence>
<proteinExistence type="predicted"/>
<accession>A0ABW9M823</accession>
<evidence type="ECO:0000313" key="1">
    <source>
        <dbReference type="EMBL" id="MFO3665335.1"/>
    </source>
</evidence>
<sequence>MSDLVKLAKESIKYYLETGKYLTEYDESLKSNNNGVIVIVHKDGRHEKSGSIYPTRSDIGLDVIHEAVNVAVFNNAIDLSDIEIDNLYISVYEVTKIKQIQYMEEFGMYHGLFLKYNNNHALVFRDDYESDYQMFEDAIKIANVDSHDVFTIEKFKVHKHL</sequence>